<evidence type="ECO:0000256" key="4">
    <source>
        <dbReference type="ARBA" id="ARBA00022741"/>
    </source>
</evidence>
<dbReference type="NCBIfam" id="TIGR01727">
    <property type="entry name" value="oligo_HPY"/>
    <property type="match status" value="1"/>
</dbReference>
<evidence type="ECO:0000256" key="2">
    <source>
        <dbReference type="ARBA" id="ARBA00005417"/>
    </source>
</evidence>
<dbReference type="GO" id="GO:0005886">
    <property type="term" value="C:plasma membrane"/>
    <property type="evidence" value="ECO:0007669"/>
    <property type="project" value="UniProtKB-SubCell"/>
</dbReference>
<dbReference type="AlphaFoldDB" id="A0A3A8ALZ1"/>
<dbReference type="PROSITE" id="PS50893">
    <property type="entry name" value="ABC_TRANSPORTER_2"/>
    <property type="match status" value="2"/>
</dbReference>
<feature type="domain" description="ABC transporter" evidence="6">
    <location>
        <begin position="9"/>
        <end position="258"/>
    </location>
</feature>
<dbReference type="CDD" id="cd03257">
    <property type="entry name" value="ABC_NikE_OppD_transporters"/>
    <property type="match status" value="2"/>
</dbReference>
<dbReference type="Pfam" id="PF08352">
    <property type="entry name" value="oligo_HPY"/>
    <property type="match status" value="1"/>
</dbReference>
<name>A0A3A8ALZ1_9HYPH</name>
<comment type="subcellular location">
    <subcellularLocation>
        <location evidence="1">Cell inner membrane</location>
        <topology evidence="1">Peripheral membrane protein</topology>
    </subcellularLocation>
</comment>
<dbReference type="InterPro" id="IPR003439">
    <property type="entry name" value="ABC_transporter-like_ATP-bd"/>
</dbReference>
<protein>
    <submittedName>
        <fullName evidence="7">ABC transporter ATP-binding protein</fullName>
    </submittedName>
</protein>
<dbReference type="Gene3D" id="3.40.50.300">
    <property type="entry name" value="P-loop containing nucleotide triphosphate hydrolases"/>
    <property type="match status" value="2"/>
</dbReference>
<dbReference type="GO" id="GO:0055085">
    <property type="term" value="P:transmembrane transport"/>
    <property type="evidence" value="ECO:0007669"/>
    <property type="project" value="UniProtKB-ARBA"/>
</dbReference>
<dbReference type="GO" id="GO:0005524">
    <property type="term" value="F:ATP binding"/>
    <property type="evidence" value="ECO:0007669"/>
    <property type="project" value="UniProtKB-KW"/>
</dbReference>
<feature type="domain" description="ABC transporter" evidence="6">
    <location>
        <begin position="283"/>
        <end position="533"/>
    </location>
</feature>
<evidence type="ECO:0000313" key="8">
    <source>
        <dbReference type="Proteomes" id="UP000246132"/>
    </source>
</evidence>
<dbReference type="InterPro" id="IPR013563">
    <property type="entry name" value="Oligopep_ABC_C"/>
</dbReference>
<sequence>MTETPLLDVRGLTVEAGRAEAAPRILDDVSFSLQAKRILGVIGPGGSGKTTLAHALVNWLRPPLEVTSGEIRFRGEDILAMPSDRSARLRGKTIAYVGGDPQGAMNPTMHVGEQIVEKLRAVEPGVSYKEARERAVALLGAVRIPSPEQRFGEYPFQYSGGMMQRAMIVDALIANPELLIADSITQPLDVTVGAQILKLMRELSERFDTAILFISASLPTVADVADEILVLEGGRVAEFAAVDDVISRPRHAATRKLIDELPKLWHRDGMTTAAATDKAQTVLSVQNVSRVYPIKSKSGLGKPKLLQAVRDVSFDIHAGENFGVVGESGCGKSTLMRLLTALEKPDTGHIVFDGEDIFGRGRAGTRRFRREVQLVLQDPFGSLPPQSSIGEIISEPLVIHNEGDRRQRRTRALDMMGEVGLDRSLYESLPTRLTAGQRQRVNVARAMILEPRLMIMDETLSALDQTEQSRLIDLFERLQAQHGFTYLFISHDIALVRRVCARIAVMYLGEVVELAANERLFFNPGHPYSKALLSAAPTLEDRRYRPEDCLLEGEPPSPIDLPPGCAFASRCPSAFDRCRKINPQPVYRGDHDRAACHLLQPEPVAS</sequence>
<evidence type="ECO:0000259" key="6">
    <source>
        <dbReference type="PROSITE" id="PS50893"/>
    </source>
</evidence>
<keyword evidence="5 7" id="KW-0067">ATP-binding</keyword>
<keyword evidence="8" id="KW-1185">Reference proteome</keyword>
<accession>A0A3A8ALZ1</accession>
<dbReference type="PANTHER" id="PTHR43776:SF8">
    <property type="entry name" value="ABC TRANSPORTER, ATP-BINDING PROTEIN"/>
    <property type="match status" value="1"/>
</dbReference>
<comment type="similarity">
    <text evidence="2">Belongs to the ABC transporter superfamily.</text>
</comment>
<dbReference type="InterPro" id="IPR003593">
    <property type="entry name" value="AAA+_ATPase"/>
</dbReference>
<dbReference type="Proteomes" id="UP000246132">
    <property type="component" value="Unassembled WGS sequence"/>
</dbReference>
<keyword evidence="4" id="KW-0547">Nucleotide-binding</keyword>
<dbReference type="InterPro" id="IPR027417">
    <property type="entry name" value="P-loop_NTPase"/>
</dbReference>
<dbReference type="PROSITE" id="PS00211">
    <property type="entry name" value="ABC_TRANSPORTER_1"/>
    <property type="match status" value="1"/>
</dbReference>
<dbReference type="SUPFAM" id="SSF52540">
    <property type="entry name" value="P-loop containing nucleoside triphosphate hydrolases"/>
    <property type="match status" value="2"/>
</dbReference>
<dbReference type="PANTHER" id="PTHR43776">
    <property type="entry name" value="TRANSPORT ATP-BINDING PROTEIN"/>
    <property type="match status" value="1"/>
</dbReference>
<dbReference type="OrthoDB" id="9802264at2"/>
<dbReference type="RefSeq" id="WP_109765528.1">
    <property type="nucleotide sequence ID" value="NZ_JASHJV010000002.1"/>
</dbReference>
<dbReference type="InterPro" id="IPR017871">
    <property type="entry name" value="ABC_transporter-like_CS"/>
</dbReference>
<dbReference type="EMBL" id="QFWV02000004">
    <property type="protein sequence ID" value="RKF07654.1"/>
    <property type="molecule type" value="Genomic_DNA"/>
</dbReference>
<evidence type="ECO:0000256" key="1">
    <source>
        <dbReference type="ARBA" id="ARBA00004417"/>
    </source>
</evidence>
<gene>
    <name evidence="7" type="ORF">DEM25_007780</name>
</gene>
<dbReference type="NCBIfam" id="NF008453">
    <property type="entry name" value="PRK11308.1"/>
    <property type="match status" value="2"/>
</dbReference>
<evidence type="ECO:0000313" key="7">
    <source>
        <dbReference type="EMBL" id="RKF07654.1"/>
    </source>
</evidence>
<dbReference type="NCBIfam" id="NF007739">
    <property type="entry name" value="PRK10419.1"/>
    <property type="match status" value="2"/>
</dbReference>
<evidence type="ECO:0000256" key="5">
    <source>
        <dbReference type="ARBA" id="ARBA00022840"/>
    </source>
</evidence>
<dbReference type="GO" id="GO:0016887">
    <property type="term" value="F:ATP hydrolysis activity"/>
    <property type="evidence" value="ECO:0007669"/>
    <property type="project" value="InterPro"/>
</dbReference>
<dbReference type="Pfam" id="PF00005">
    <property type="entry name" value="ABC_tran"/>
    <property type="match status" value="2"/>
</dbReference>
<organism evidence="7 8">
    <name type="scientific">Oceaniradius stylonematis</name>
    <dbReference type="NCBI Taxonomy" id="2184161"/>
    <lineage>
        <taxon>Bacteria</taxon>
        <taxon>Pseudomonadati</taxon>
        <taxon>Pseudomonadota</taxon>
        <taxon>Alphaproteobacteria</taxon>
        <taxon>Hyphomicrobiales</taxon>
        <taxon>Ahrensiaceae</taxon>
        <taxon>Oceaniradius</taxon>
    </lineage>
</organism>
<reference evidence="7 8" key="1">
    <citation type="journal article" date="2018" name="Int. J. Syst. Bacteriol.">
        <title>Oceaniradius stylonemae gen. nov., sp. nov., isolated from a red alga, Stylonema cornu-cervi.</title>
        <authorList>
            <person name="Jeong S."/>
        </authorList>
    </citation>
    <scope>NUCLEOTIDE SEQUENCE [LARGE SCALE GENOMIC DNA]</scope>
    <source>
        <strain evidence="7 8">StC1</strain>
    </source>
</reference>
<proteinExistence type="inferred from homology"/>
<evidence type="ECO:0000256" key="3">
    <source>
        <dbReference type="ARBA" id="ARBA00022448"/>
    </source>
</evidence>
<dbReference type="GO" id="GO:0015833">
    <property type="term" value="P:peptide transport"/>
    <property type="evidence" value="ECO:0007669"/>
    <property type="project" value="InterPro"/>
</dbReference>
<dbReference type="InterPro" id="IPR050319">
    <property type="entry name" value="ABC_transp_ATP-bind"/>
</dbReference>
<comment type="caution">
    <text evidence="7">The sequence shown here is derived from an EMBL/GenBank/DDBJ whole genome shotgun (WGS) entry which is preliminary data.</text>
</comment>
<keyword evidence="3" id="KW-0813">Transport</keyword>
<dbReference type="SMART" id="SM00382">
    <property type="entry name" value="AAA"/>
    <property type="match status" value="2"/>
</dbReference>